<evidence type="ECO:0000256" key="8">
    <source>
        <dbReference type="ARBA" id="ARBA00034484"/>
    </source>
</evidence>
<dbReference type="PANTHER" id="PTHR35293">
    <property type="entry name" value="EGG CELL-SECRETED PROTEIN 1.5"/>
    <property type="match status" value="1"/>
</dbReference>
<evidence type="ECO:0000259" key="11">
    <source>
        <dbReference type="Pfam" id="PF05617"/>
    </source>
</evidence>
<feature type="domain" description="Prolamin-like" evidence="11">
    <location>
        <begin position="65"/>
        <end position="129"/>
    </location>
</feature>
<organism evidence="12 13">
    <name type="scientific">Cinnamomum micranthum f. kanehirae</name>
    <dbReference type="NCBI Taxonomy" id="337451"/>
    <lineage>
        <taxon>Eukaryota</taxon>
        <taxon>Viridiplantae</taxon>
        <taxon>Streptophyta</taxon>
        <taxon>Embryophyta</taxon>
        <taxon>Tracheophyta</taxon>
        <taxon>Spermatophyta</taxon>
        <taxon>Magnoliopsida</taxon>
        <taxon>Magnoliidae</taxon>
        <taxon>Laurales</taxon>
        <taxon>Lauraceae</taxon>
        <taxon>Cinnamomum</taxon>
    </lineage>
</organism>
<comment type="subcellular location">
    <subcellularLocation>
        <location evidence="1">Cytoplasmic vesicle</location>
    </subcellularLocation>
    <subcellularLocation>
        <location evidence="2">Secreted</location>
    </subcellularLocation>
</comment>
<keyword evidence="4 10" id="KW-0732">Signal</keyword>
<evidence type="ECO:0000256" key="3">
    <source>
        <dbReference type="ARBA" id="ARBA00022525"/>
    </source>
</evidence>
<dbReference type="PANTHER" id="PTHR35293:SF10">
    <property type="entry name" value="EGG CELL-SECRETED PROTEIN 1.2-RELATED"/>
    <property type="match status" value="1"/>
</dbReference>
<dbReference type="InterPro" id="IPR044711">
    <property type="entry name" value="EC11-15"/>
</dbReference>
<reference evidence="12 13" key="1">
    <citation type="journal article" date="2019" name="Nat. Plants">
        <title>Stout camphor tree genome fills gaps in understanding of flowering plant genome evolution.</title>
        <authorList>
            <person name="Chaw S.M."/>
            <person name="Liu Y.C."/>
            <person name="Wu Y.W."/>
            <person name="Wang H.Y."/>
            <person name="Lin C.I."/>
            <person name="Wu C.S."/>
            <person name="Ke H.M."/>
            <person name="Chang L.Y."/>
            <person name="Hsu C.Y."/>
            <person name="Yang H.T."/>
            <person name="Sudianto E."/>
            <person name="Hsu M.H."/>
            <person name="Wu K.P."/>
            <person name="Wang L.N."/>
            <person name="Leebens-Mack J.H."/>
            <person name="Tsai I.J."/>
        </authorList>
    </citation>
    <scope>NUCLEOTIDE SEQUENCE [LARGE SCALE GENOMIC DNA]</scope>
    <source>
        <strain evidence="13">cv. Chaw 1501</strain>
        <tissue evidence="12">Young leaves</tissue>
    </source>
</reference>
<dbReference type="GO" id="GO:0005576">
    <property type="term" value="C:extracellular region"/>
    <property type="evidence" value="ECO:0007669"/>
    <property type="project" value="UniProtKB-SubCell"/>
</dbReference>
<dbReference type="EMBL" id="QPKB01000004">
    <property type="protein sequence ID" value="RWR82262.1"/>
    <property type="molecule type" value="Genomic_DNA"/>
</dbReference>
<name>A0A443NUT7_9MAGN</name>
<feature type="chain" id="PRO_5019064551" evidence="10">
    <location>
        <begin position="22"/>
        <end position="154"/>
    </location>
</feature>
<keyword evidence="3" id="KW-0964">Secreted</keyword>
<feature type="region of interest" description="Disordered" evidence="9">
    <location>
        <begin position="135"/>
        <end position="154"/>
    </location>
</feature>
<comment type="caution">
    <text evidence="12">The sequence shown here is derived from an EMBL/GenBank/DDBJ whole genome shotgun (WGS) entry which is preliminary data.</text>
</comment>
<dbReference type="GO" id="GO:0009567">
    <property type="term" value="P:double fertilization forming a zygote and endosperm"/>
    <property type="evidence" value="ECO:0007669"/>
    <property type="project" value="InterPro"/>
</dbReference>
<comment type="function">
    <text evidence="7">Involved in the regulation of gamete interactions during the double fertilization and to prevent multiple-pollen tube attraction; mediates the redistribution of the gamete fusogen HAP2/GCS1 to the cell surface after secretion upon sperm arrival.</text>
</comment>
<gene>
    <name evidence="12" type="ORF">CKAN_01097700</name>
</gene>
<keyword evidence="6" id="KW-0968">Cytoplasmic vesicle</keyword>
<evidence type="ECO:0000256" key="6">
    <source>
        <dbReference type="ARBA" id="ARBA00023329"/>
    </source>
</evidence>
<feature type="signal peptide" evidence="10">
    <location>
        <begin position="1"/>
        <end position="21"/>
    </location>
</feature>
<dbReference type="Proteomes" id="UP000283530">
    <property type="component" value="Unassembled WGS sequence"/>
</dbReference>
<comment type="similarity">
    <text evidence="8">Belongs to the plant egg cell-secreted peptide family.</text>
</comment>
<evidence type="ECO:0000256" key="9">
    <source>
        <dbReference type="SAM" id="MobiDB-lite"/>
    </source>
</evidence>
<proteinExistence type="inferred from homology"/>
<dbReference type="GO" id="GO:0031410">
    <property type="term" value="C:cytoplasmic vesicle"/>
    <property type="evidence" value="ECO:0007669"/>
    <property type="project" value="UniProtKB-SubCell"/>
</dbReference>
<evidence type="ECO:0000256" key="2">
    <source>
        <dbReference type="ARBA" id="ARBA00004613"/>
    </source>
</evidence>
<evidence type="ECO:0000256" key="7">
    <source>
        <dbReference type="ARBA" id="ARBA00034457"/>
    </source>
</evidence>
<dbReference type="InterPro" id="IPR008502">
    <property type="entry name" value="Prolamin-like"/>
</dbReference>
<protein>
    <submittedName>
        <fullName evidence="12">Egg cell-secreted protein 1.4-like protein</fullName>
    </submittedName>
</protein>
<accession>A0A443NUT7</accession>
<dbReference type="AlphaFoldDB" id="A0A443NUT7"/>
<evidence type="ECO:0000256" key="4">
    <source>
        <dbReference type="ARBA" id="ARBA00022729"/>
    </source>
</evidence>
<dbReference type="GO" id="GO:2000008">
    <property type="term" value="P:regulation of protein localization to cell surface"/>
    <property type="evidence" value="ECO:0007669"/>
    <property type="project" value="UniProtKB-ARBA"/>
</dbReference>
<evidence type="ECO:0000256" key="1">
    <source>
        <dbReference type="ARBA" id="ARBA00004541"/>
    </source>
</evidence>
<evidence type="ECO:0000256" key="10">
    <source>
        <dbReference type="SAM" id="SignalP"/>
    </source>
</evidence>
<evidence type="ECO:0000313" key="12">
    <source>
        <dbReference type="EMBL" id="RWR82262.1"/>
    </source>
</evidence>
<sequence>MALERPALLVAVACFLVLATGRELSFEKAHELKVRLETGMHRRPFEPAHELKAQFDSGTSNGWAECWNALYELRACTNEIVLFFLNGESHLGLDCCRAIQVLTRNCWPTMLVSVGFTAQEGDILRGYCDASAAPPDQAGATSPSLGPVAPDIVV</sequence>
<dbReference type="Pfam" id="PF05617">
    <property type="entry name" value="Prolamin_like"/>
    <property type="match status" value="1"/>
</dbReference>
<dbReference type="OrthoDB" id="782765at2759"/>
<evidence type="ECO:0000313" key="13">
    <source>
        <dbReference type="Proteomes" id="UP000283530"/>
    </source>
</evidence>
<keyword evidence="13" id="KW-1185">Reference proteome</keyword>
<keyword evidence="5" id="KW-0278">Fertilization</keyword>
<dbReference type="GO" id="GO:0080155">
    <property type="term" value="P:regulation of double fertilization forming a zygote and endosperm"/>
    <property type="evidence" value="ECO:0007669"/>
    <property type="project" value="UniProtKB-ARBA"/>
</dbReference>
<evidence type="ECO:0000256" key="5">
    <source>
        <dbReference type="ARBA" id="ARBA00023279"/>
    </source>
</evidence>